<name>A0A5J5L1G8_9MICC</name>
<accession>A0A5J5L1G8</accession>
<keyword evidence="2" id="KW-0460">Magnesium</keyword>
<dbReference type="RefSeq" id="WP_158032554.1">
    <property type="nucleotide sequence ID" value="NZ_ML708610.1"/>
</dbReference>
<dbReference type="PROSITE" id="PS50972">
    <property type="entry name" value="PTERIN_BINDING"/>
    <property type="match status" value="1"/>
</dbReference>
<dbReference type="InterPro" id="IPR011005">
    <property type="entry name" value="Dihydropteroate_synth-like_sf"/>
</dbReference>
<dbReference type="GO" id="GO:0004156">
    <property type="term" value="F:dihydropteroate synthase activity"/>
    <property type="evidence" value="ECO:0007669"/>
    <property type="project" value="UniProtKB-EC"/>
</dbReference>
<sequence>MPPPPQLPRAPIPHASIPHASAPPTPGAYAPAFFPDFVAPVRCMGTRTVDFRTDLLVMAVVNRTPDSFYDRGRTFALDRAVAAGVQAVDDGADWVDIGGVPFSPGDSVPAEEEERRVLPVVEGLRAARPSAIISVDTFHASVADACLAAGANVVNDTTGLSDPQMLAVVREHDAHLVITHSRTTSPGRVRTAVPRPVYDDVVAEVSRFLASRIEAAVDAGLRQEQLLVDPGHDLNKNTLHSLELTRRLGEIAALGHPVLAAVSNKDFVGESLGLGRDERGEGSLVAAVACAFAGARVFRMHDALASRRALDMAAAIMGLREPLTLRHNMGERNE</sequence>
<dbReference type="NCBIfam" id="TIGR01496">
    <property type="entry name" value="DHPS"/>
    <property type="match status" value="1"/>
</dbReference>
<dbReference type="InterPro" id="IPR000489">
    <property type="entry name" value="Pterin-binding_dom"/>
</dbReference>
<dbReference type="EC" id="2.5.1.15" evidence="2"/>
<evidence type="ECO:0000256" key="1">
    <source>
        <dbReference type="ARBA" id="ARBA00009503"/>
    </source>
</evidence>
<evidence type="ECO:0000313" key="5">
    <source>
        <dbReference type="Proteomes" id="UP000325957"/>
    </source>
</evidence>
<proteinExistence type="inferred from homology"/>
<dbReference type="EMBL" id="SZWF01000001">
    <property type="protein sequence ID" value="KAA9395749.1"/>
    <property type="molecule type" value="Genomic_DNA"/>
</dbReference>
<organism evidence="4 5">
    <name type="scientific">Kocuria coralli</name>
    <dbReference type="NCBI Taxonomy" id="1461025"/>
    <lineage>
        <taxon>Bacteria</taxon>
        <taxon>Bacillati</taxon>
        <taxon>Actinomycetota</taxon>
        <taxon>Actinomycetes</taxon>
        <taxon>Micrococcales</taxon>
        <taxon>Micrococcaceae</taxon>
        <taxon>Kocuria</taxon>
    </lineage>
</organism>
<protein>
    <recommendedName>
        <fullName evidence="2">Dihydropteroate synthase</fullName>
        <shortName evidence="2">DHPS</shortName>
        <ecNumber evidence="2">2.5.1.15</ecNumber>
    </recommendedName>
    <alternativeName>
        <fullName evidence="2">Dihydropteroate pyrophosphorylase</fullName>
    </alternativeName>
</protein>
<dbReference type="GO" id="GO:0005829">
    <property type="term" value="C:cytosol"/>
    <property type="evidence" value="ECO:0007669"/>
    <property type="project" value="TreeGrafter"/>
</dbReference>
<evidence type="ECO:0000256" key="2">
    <source>
        <dbReference type="RuleBase" id="RU361205"/>
    </source>
</evidence>
<dbReference type="UniPathway" id="UPA00077">
    <property type="reaction ID" value="UER00156"/>
</dbReference>
<keyword evidence="5" id="KW-1185">Reference proteome</keyword>
<dbReference type="CDD" id="cd00739">
    <property type="entry name" value="DHPS"/>
    <property type="match status" value="1"/>
</dbReference>
<evidence type="ECO:0000313" key="4">
    <source>
        <dbReference type="EMBL" id="KAA9395749.1"/>
    </source>
</evidence>
<keyword evidence="2" id="KW-0479">Metal-binding</keyword>
<dbReference type="Gene3D" id="3.20.20.20">
    <property type="entry name" value="Dihydropteroate synthase-like"/>
    <property type="match status" value="1"/>
</dbReference>
<reference evidence="4 5" key="1">
    <citation type="submission" date="2019-05" db="EMBL/GenBank/DDBJ databases">
        <title>Kocuria coralli sp. nov., a novel actinobacterium isolated from coral reef seawater.</title>
        <authorList>
            <person name="Li J."/>
        </authorList>
    </citation>
    <scope>NUCLEOTIDE SEQUENCE [LARGE SCALE GENOMIC DNA]</scope>
    <source>
        <strain evidence="4 5">SCSIO 13007</strain>
    </source>
</reference>
<gene>
    <name evidence="4" type="primary">folP</name>
    <name evidence="4" type="ORF">FCK90_00665</name>
</gene>
<dbReference type="Proteomes" id="UP000325957">
    <property type="component" value="Unassembled WGS sequence"/>
</dbReference>
<comment type="function">
    <text evidence="2">Catalyzes the condensation of para-aminobenzoate (pABA) with 6-hydroxymethyl-7,8-dihydropterin diphosphate (DHPt-PP) to form 7,8-dihydropteroate (H2Pte), the immediate precursor of folate derivatives.</text>
</comment>
<dbReference type="AlphaFoldDB" id="A0A5J5L1G8"/>
<dbReference type="InterPro" id="IPR045031">
    <property type="entry name" value="DHP_synth-like"/>
</dbReference>
<dbReference type="PROSITE" id="PS00792">
    <property type="entry name" value="DHPS_1"/>
    <property type="match status" value="1"/>
</dbReference>
<dbReference type="GO" id="GO:0046872">
    <property type="term" value="F:metal ion binding"/>
    <property type="evidence" value="ECO:0007669"/>
    <property type="project" value="UniProtKB-KW"/>
</dbReference>
<keyword evidence="2 4" id="KW-0808">Transferase</keyword>
<comment type="cofactor">
    <cofactor evidence="2">
        <name>Mg(2+)</name>
        <dbReference type="ChEBI" id="CHEBI:18420"/>
    </cofactor>
</comment>
<feature type="domain" description="Pterin-binding" evidence="3">
    <location>
        <begin position="55"/>
        <end position="311"/>
    </location>
</feature>
<comment type="similarity">
    <text evidence="1 2">Belongs to the DHPS family.</text>
</comment>
<comment type="caution">
    <text evidence="4">The sequence shown here is derived from an EMBL/GenBank/DDBJ whole genome shotgun (WGS) entry which is preliminary data.</text>
</comment>
<dbReference type="PANTHER" id="PTHR20941">
    <property type="entry name" value="FOLATE SYNTHESIS PROTEINS"/>
    <property type="match status" value="1"/>
</dbReference>
<comment type="pathway">
    <text evidence="2">Cofactor biosynthesis; tetrahydrofolate biosynthesis; 7,8-dihydrofolate from 2-amino-4-hydroxy-6-hydroxymethyl-7,8-dihydropteridine diphosphate and 4-aminobenzoate: step 1/2.</text>
</comment>
<dbReference type="OrthoDB" id="9811744at2"/>
<dbReference type="Pfam" id="PF00809">
    <property type="entry name" value="Pterin_bind"/>
    <property type="match status" value="1"/>
</dbReference>
<dbReference type="GO" id="GO:0046656">
    <property type="term" value="P:folic acid biosynthetic process"/>
    <property type="evidence" value="ECO:0007669"/>
    <property type="project" value="UniProtKB-KW"/>
</dbReference>
<dbReference type="SUPFAM" id="SSF51717">
    <property type="entry name" value="Dihydropteroate synthetase-like"/>
    <property type="match status" value="1"/>
</dbReference>
<evidence type="ECO:0000259" key="3">
    <source>
        <dbReference type="PROSITE" id="PS50972"/>
    </source>
</evidence>
<dbReference type="PANTHER" id="PTHR20941:SF8">
    <property type="entry name" value="INACTIVE DIHYDROPTEROATE SYNTHASE 2"/>
    <property type="match status" value="1"/>
</dbReference>
<dbReference type="GO" id="GO:0046654">
    <property type="term" value="P:tetrahydrofolate biosynthetic process"/>
    <property type="evidence" value="ECO:0007669"/>
    <property type="project" value="UniProtKB-UniPathway"/>
</dbReference>
<dbReference type="InterPro" id="IPR006390">
    <property type="entry name" value="DHP_synth_dom"/>
</dbReference>
<keyword evidence="2" id="KW-0289">Folate biosynthesis</keyword>